<organism evidence="1 2">
    <name type="scientific">Chryseobacterium caseinilyticum</name>
    <dbReference type="NCBI Taxonomy" id="2771428"/>
    <lineage>
        <taxon>Bacteria</taxon>
        <taxon>Pseudomonadati</taxon>
        <taxon>Bacteroidota</taxon>
        <taxon>Flavobacteriia</taxon>
        <taxon>Flavobacteriales</taxon>
        <taxon>Weeksellaceae</taxon>
        <taxon>Chryseobacterium group</taxon>
        <taxon>Chryseobacterium</taxon>
    </lineage>
</organism>
<dbReference type="EMBL" id="JACYFS010000010">
    <property type="protein sequence ID" value="MBD8084489.1"/>
    <property type="molecule type" value="Genomic_DNA"/>
</dbReference>
<evidence type="ECO:0000313" key="2">
    <source>
        <dbReference type="Proteomes" id="UP000637299"/>
    </source>
</evidence>
<dbReference type="RefSeq" id="WP_191738284.1">
    <property type="nucleotide sequence ID" value="NZ_JACYFS010000010.1"/>
</dbReference>
<accession>A0ABR8ZGR4</accession>
<name>A0ABR8ZGR4_9FLAO</name>
<sequence length="118" mass="13904">MSEFKKNKTAIIAWNSNTVRNVKREILFFDELYYDPYLDLLHEKLLRSVGELINTDAKILNDISAAQNILKSKNILKVFGFDKFKINPKNFIDITKQQKKSLIKTVDEYDFFSQIFYG</sequence>
<comment type="caution">
    <text evidence="1">The sequence shown here is derived from an EMBL/GenBank/DDBJ whole genome shotgun (WGS) entry which is preliminary data.</text>
</comment>
<dbReference type="Proteomes" id="UP000637299">
    <property type="component" value="Unassembled WGS sequence"/>
</dbReference>
<keyword evidence="2" id="KW-1185">Reference proteome</keyword>
<protein>
    <submittedName>
        <fullName evidence="1">Uncharacterized protein</fullName>
    </submittedName>
</protein>
<gene>
    <name evidence="1" type="ORF">IC610_18940</name>
</gene>
<evidence type="ECO:0000313" key="1">
    <source>
        <dbReference type="EMBL" id="MBD8084489.1"/>
    </source>
</evidence>
<proteinExistence type="predicted"/>
<reference evidence="1 2" key="1">
    <citation type="submission" date="2020-09" db="EMBL/GenBank/DDBJ databases">
        <title>Genome seq and assembly of Chryseobacterium sp.</title>
        <authorList>
            <person name="Chhetri G."/>
        </authorList>
    </citation>
    <scope>NUCLEOTIDE SEQUENCE [LARGE SCALE GENOMIC DNA]</scope>
    <source>
        <strain evidence="1 2">GCR10</strain>
    </source>
</reference>